<sequence length="444" mass="48029">MANTDHTTLPLNAQWYPLKQYAVLPAPLAREPLDPSFYAYNPSTGALVAPLDPSKPFVAYHPDFLKLLGEEPSLEVVAAHDDYPLFHEAGIWLEETQEVVFTGNCNPSFRNLLGTLRLDGSRSVESSWDRIDPRPADGEHESVIAINGGTLYGNQLLLCCQGTDSIPSSLSVVSPTAPHMSRPILNNFQGRPFNAINDVVVLPPFPHGTDRVDLHGDEATTIWFTDPTYAYMQRSPGYKNHPPQLPNQVYCFTPATGEVRCVADGLAMPNGICFNHAGTVCYITDTGMIAGDGTLHPQRPATIYAYDVVRPDPSAGADAGAGGGGEHRHWGPRLEGKRVFAYCDAGVPDGIKTDKAGNVYSGTGEGVSIWNAHGTLLGKIVLFPLSHTLPSSLPAPNKPRTRYCANFCLCPNGRVCILAEDRVYVARLDGAEVEGSLLPERARG</sequence>
<dbReference type="EMBL" id="SOZI01000131">
    <property type="protein sequence ID" value="TNY18578.1"/>
    <property type="molecule type" value="Genomic_DNA"/>
</dbReference>
<evidence type="ECO:0000313" key="2">
    <source>
        <dbReference type="EMBL" id="TNY18578.1"/>
    </source>
</evidence>
<dbReference type="AlphaFoldDB" id="A0A5C5FNX4"/>
<proteinExistence type="predicted"/>
<dbReference type="InterPro" id="IPR052988">
    <property type="entry name" value="Oryzine_lactonohydrolase"/>
</dbReference>
<dbReference type="InterPro" id="IPR011042">
    <property type="entry name" value="6-blade_b-propeller_TolB-like"/>
</dbReference>
<feature type="domain" description="SMP-30/Gluconolactonase/LRE-like region" evidence="1">
    <location>
        <begin position="217"/>
        <end position="286"/>
    </location>
</feature>
<accession>A0A5C5FNX4</accession>
<dbReference type="InterPro" id="IPR013658">
    <property type="entry name" value="SGL"/>
</dbReference>
<dbReference type="Gene3D" id="2.120.10.30">
    <property type="entry name" value="TolB, C-terminal domain"/>
    <property type="match status" value="1"/>
</dbReference>
<reference evidence="2 3" key="1">
    <citation type="submission" date="2019-03" db="EMBL/GenBank/DDBJ databases">
        <title>Rhodosporidium diobovatum UCD-FST 08-225 genome sequencing, assembly, and annotation.</title>
        <authorList>
            <person name="Fakankun I.U."/>
            <person name="Fristensky B."/>
            <person name="Levin D.B."/>
        </authorList>
    </citation>
    <scope>NUCLEOTIDE SEQUENCE [LARGE SCALE GENOMIC DNA]</scope>
    <source>
        <strain evidence="2 3">UCD-FST 08-225</strain>
    </source>
</reference>
<dbReference type="PANTHER" id="PTHR47064:SF2">
    <property type="entry name" value="SMP-30_GLUCONOLACTONASE_LRE-LIKE REGION DOMAIN-CONTAINING PROTEIN-RELATED"/>
    <property type="match status" value="1"/>
</dbReference>
<organism evidence="2 3">
    <name type="scientific">Rhodotorula diobovata</name>
    <dbReference type="NCBI Taxonomy" id="5288"/>
    <lineage>
        <taxon>Eukaryota</taxon>
        <taxon>Fungi</taxon>
        <taxon>Dikarya</taxon>
        <taxon>Basidiomycota</taxon>
        <taxon>Pucciniomycotina</taxon>
        <taxon>Microbotryomycetes</taxon>
        <taxon>Sporidiobolales</taxon>
        <taxon>Sporidiobolaceae</taxon>
        <taxon>Rhodotorula</taxon>
    </lineage>
</organism>
<gene>
    <name evidence="2" type="ORF">DMC30DRAFT_402710</name>
</gene>
<evidence type="ECO:0000313" key="3">
    <source>
        <dbReference type="Proteomes" id="UP000311382"/>
    </source>
</evidence>
<dbReference type="Proteomes" id="UP000311382">
    <property type="component" value="Unassembled WGS sequence"/>
</dbReference>
<protein>
    <recommendedName>
        <fullName evidence="1">SMP-30/Gluconolactonase/LRE-like region domain-containing protein</fullName>
    </recommendedName>
</protein>
<dbReference type="Pfam" id="PF08450">
    <property type="entry name" value="SGL"/>
    <property type="match status" value="1"/>
</dbReference>
<dbReference type="STRING" id="5288.A0A5C5FNX4"/>
<dbReference type="OrthoDB" id="423498at2759"/>
<keyword evidence="3" id="KW-1185">Reference proteome</keyword>
<evidence type="ECO:0000259" key="1">
    <source>
        <dbReference type="Pfam" id="PF08450"/>
    </source>
</evidence>
<dbReference type="PANTHER" id="PTHR47064">
    <property type="entry name" value="PUTATIVE (AFU_ORTHOLOGUE AFUA_1G08990)-RELATED"/>
    <property type="match status" value="1"/>
</dbReference>
<name>A0A5C5FNX4_9BASI</name>
<dbReference type="SUPFAM" id="SSF63829">
    <property type="entry name" value="Calcium-dependent phosphotriesterase"/>
    <property type="match status" value="1"/>
</dbReference>
<comment type="caution">
    <text evidence="2">The sequence shown here is derived from an EMBL/GenBank/DDBJ whole genome shotgun (WGS) entry which is preliminary data.</text>
</comment>